<feature type="binding site" evidence="4">
    <location>
        <position position="564"/>
    </location>
    <ligand>
        <name>AMP</name>
        <dbReference type="ChEBI" id="CHEBI:456215"/>
    </ligand>
</feature>
<evidence type="ECO:0000256" key="4">
    <source>
        <dbReference type="PIRSR" id="PIRSR623088-2"/>
    </source>
</evidence>
<sequence>MGSFASLKEFKTLDCLATPVWLSRPVPGCPDLGFFWCNSAARQRLGPMLERSKAQAVVQNWPESLRGTFCVIADRLHDVVLVKGGILSHQIDPKTSLQHVFQSVSEKETMTNIFDSLFTFEIDGKLETAVLSQLGETAIGKSPEETRAVAMQAQVPIHTYMFAIGGKLLQANLQAKHKMLARGIEPDAFRLQDLLQHSDPGRCGAAKHTLYEMWPATDLVGLQQCLLVQSFNITLQKQLEMELDSAKSQLERQNQELQQSCIELKANEEKITHEKDQLAAQQKILEEHLKMALSPQMLLHTSVDTSTIAEKIVFTLDGLLEGRSPPLADVLRLRNSVLEADDLRVPIDLQDQLMFTAGLSKDVGLAMTEMLQGDSHSGAKRLEKRKLKRSDASKNLTASLANLQDIFDASRESGILEEPVQATVQSFSIDLKGSFRQCRSTYPDEVTLSITPQIERLLLEASTSFEFDAFELDEASNGQSLSMLAFFLIKGSGLTQQYKMSELRLTRFLQAIEDGYQNNCYHNRIHACCVLQVMHLLMHHGLIAAAVLPDLMVLACYLAAVCHDFQHPGVNNDFLIRSGDEKALIYNDASPLENHHVSASFMIAASDPLLSPLDNMSPEDRATVRASMIELILGTDMKKHFSLMSRFQTIQKPQPSDKPASDGTGALGDSSAEHKLLVAQVALKCSDIGHLACPLPLHQRWTAQLRDEFFSQGDLERKRGLRVSALMDRGDPSGMLKSQVGFFEIVALPMFSSYVSAMPQSQPLLDAVMKNYHYWHTLAKT</sequence>
<dbReference type="InterPro" id="IPR003607">
    <property type="entry name" value="HD/PDEase_dom"/>
</dbReference>
<dbReference type="GO" id="GO:0004114">
    <property type="term" value="F:3',5'-cyclic-nucleotide phosphodiesterase activity"/>
    <property type="evidence" value="ECO:0007669"/>
    <property type="project" value="InterPro"/>
</dbReference>
<gene>
    <name evidence="9" type="ORF">WJX84_000706</name>
</gene>
<dbReference type="CDD" id="cd00077">
    <property type="entry name" value="HDc"/>
    <property type="match status" value="1"/>
</dbReference>
<dbReference type="Gene3D" id="1.10.1300.10">
    <property type="entry name" value="3'5'-cyclic nucleotide phosphodiesterase, catalytic domain"/>
    <property type="match status" value="1"/>
</dbReference>
<organism evidence="9 10">
    <name type="scientific">Apatococcus fuscideae</name>
    <dbReference type="NCBI Taxonomy" id="2026836"/>
    <lineage>
        <taxon>Eukaryota</taxon>
        <taxon>Viridiplantae</taxon>
        <taxon>Chlorophyta</taxon>
        <taxon>core chlorophytes</taxon>
        <taxon>Trebouxiophyceae</taxon>
        <taxon>Chlorellales</taxon>
        <taxon>Chlorellaceae</taxon>
        <taxon>Apatococcus</taxon>
    </lineage>
</organism>
<dbReference type="PRINTS" id="PR00387">
    <property type="entry name" value="PDIESTERASE1"/>
</dbReference>
<evidence type="ECO:0000313" key="9">
    <source>
        <dbReference type="EMBL" id="KAK9863467.1"/>
    </source>
</evidence>
<feature type="binding site" evidence="5">
    <location>
        <position position="564"/>
    </location>
    <ligand>
        <name>Zn(2+)</name>
        <dbReference type="ChEBI" id="CHEBI:29105"/>
        <label>2</label>
    </ligand>
</feature>
<feature type="binding site" evidence="4">
    <location>
        <position position="687"/>
    </location>
    <ligand>
        <name>AMP</name>
        <dbReference type="ChEBI" id="CHEBI:456215"/>
    </ligand>
</feature>
<dbReference type="GO" id="GO:0046872">
    <property type="term" value="F:metal ion binding"/>
    <property type="evidence" value="ECO:0007669"/>
    <property type="project" value="UniProtKB-KW"/>
</dbReference>
<dbReference type="AlphaFoldDB" id="A0AAW1T3B5"/>
<comment type="similarity">
    <text evidence="6">Belongs to the cyclic nucleotide phosphodiesterase family.</text>
</comment>
<dbReference type="InterPro" id="IPR023088">
    <property type="entry name" value="PDEase"/>
</dbReference>
<accession>A0AAW1T3B5</accession>
<feature type="binding site" evidence="4">
    <location>
        <position position="739"/>
    </location>
    <ligand>
        <name>AMP</name>
        <dbReference type="ChEBI" id="CHEBI:456215"/>
    </ligand>
</feature>
<evidence type="ECO:0000256" key="2">
    <source>
        <dbReference type="ARBA" id="ARBA00022801"/>
    </source>
</evidence>
<dbReference type="SUPFAM" id="SSF109604">
    <property type="entry name" value="HD-domain/PDEase-like"/>
    <property type="match status" value="1"/>
</dbReference>
<dbReference type="Proteomes" id="UP001485043">
    <property type="component" value="Unassembled WGS sequence"/>
</dbReference>
<feature type="active site" description="Proton donor" evidence="3">
    <location>
        <position position="522"/>
    </location>
</feature>
<evidence type="ECO:0000313" key="10">
    <source>
        <dbReference type="Proteomes" id="UP001485043"/>
    </source>
</evidence>
<keyword evidence="10" id="KW-1185">Reference proteome</keyword>
<reference evidence="9 10" key="1">
    <citation type="journal article" date="2024" name="Nat. Commun.">
        <title>Phylogenomics reveals the evolutionary origins of lichenization in chlorophyte algae.</title>
        <authorList>
            <person name="Puginier C."/>
            <person name="Libourel C."/>
            <person name="Otte J."/>
            <person name="Skaloud P."/>
            <person name="Haon M."/>
            <person name="Grisel S."/>
            <person name="Petersen M."/>
            <person name="Berrin J.G."/>
            <person name="Delaux P.M."/>
            <person name="Dal Grande F."/>
            <person name="Keller J."/>
        </authorList>
    </citation>
    <scope>NUCLEOTIDE SEQUENCE [LARGE SCALE GENOMIC DNA]</scope>
    <source>
        <strain evidence="9 10">SAG 2523</strain>
    </source>
</reference>
<comment type="caution">
    <text evidence="9">The sequence shown here is derived from an EMBL/GenBank/DDBJ whole genome shotgun (WGS) entry which is preliminary data.</text>
</comment>
<feature type="binding site" evidence="5">
    <location>
        <position position="526"/>
    </location>
    <ligand>
        <name>Zn(2+)</name>
        <dbReference type="ChEBI" id="CHEBI:29105"/>
        <label>1</label>
    </ligand>
</feature>
<dbReference type="PROSITE" id="PS00126">
    <property type="entry name" value="PDEASE_I_1"/>
    <property type="match status" value="1"/>
</dbReference>
<keyword evidence="2 6" id="KW-0378">Hydrolase</keyword>
<feature type="domain" description="PDEase" evidence="8">
    <location>
        <begin position="446"/>
        <end position="781"/>
    </location>
</feature>
<evidence type="ECO:0000256" key="3">
    <source>
        <dbReference type="PIRSR" id="PIRSR623088-1"/>
    </source>
</evidence>
<keyword evidence="1 5" id="KW-0479">Metal-binding</keyword>
<feature type="binding site" evidence="5">
    <location>
        <position position="687"/>
    </location>
    <ligand>
        <name>Zn(2+)</name>
        <dbReference type="ChEBI" id="CHEBI:29105"/>
        <label>1</label>
    </ligand>
</feature>
<feature type="coiled-coil region" evidence="7">
    <location>
        <begin position="236"/>
        <end position="274"/>
    </location>
</feature>
<evidence type="ECO:0000256" key="5">
    <source>
        <dbReference type="PIRSR" id="PIRSR623088-3"/>
    </source>
</evidence>
<proteinExistence type="inferred from homology"/>
<keyword evidence="7" id="KW-0175">Coiled coil</keyword>
<evidence type="ECO:0000259" key="8">
    <source>
        <dbReference type="PROSITE" id="PS51845"/>
    </source>
</evidence>
<dbReference type="Pfam" id="PF00233">
    <property type="entry name" value="PDEase_I"/>
    <property type="match status" value="1"/>
</dbReference>
<evidence type="ECO:0000256" key="6">
    <source>
        <dbReference type="RuleBase" id="RU363067"/>
    </source>
</evidence>
<evidence type="ECO:0000256" key="7">
    <source>
        <dbReference type="SAM" id="Coils"/>
    </source>
</evidence>
<dbReference type="EC" id="3.1.4.-" evidence="6"/>
<comment type="cofactor">
    <cofactor evidence="6">
        <name>a divalent metal cation</name>
        <dbReference type="ChEBI" id="CHEBI:60240"/>
    </cofactor>
    <text evidence="6">Binds 2 divalent metal cations per subunit. Site 1 may preferentially bind zinc ions, while site 2 has a preference for magnesium and/or manganese ions.</text>
</comment>
<dbReference type="InterPro" id="IPR002073">
    <property type="entry name" value="PDEase_catalytic_dom"/>
</dbReference>
<dbReference type="InterPro" id="IPR023174">
    <property type="entry name" value="PDEase_CS"/>
</dbReference>
<evidence type="ECO:0000256" key="1">
    <source>
        <dbReference type="ARBA" id="ARBA00022723"/>
    </source>
</evidence>
<name>A0AAW1T3B5_9CHLO</name>
<protein>
    <recommendedName>
        <fullName evidence="6">Phosphodiesterase</fullName>
        <ecNumber evidence="6">3.1.4.-</ecNumber>
    </recommendedName>
</protein>
<dbReference type="InterPro" id="IPR036971">
    <property type="entry name" value="PDEase_catalytic_dom_sf"/>
</dbReference>
<dbReference type="GO" id="GO:0007165">
    <property type="term" value="P:signal transduction"/>
    <property type="evidence" value="ECO:0007669"/>
    <property type="project" value="InterPro"/>
</dbReference>
<feature type="binding site" evidence="4">
    <location>
        <begin position="522"/>
        <end position="526"/>
    </location>
    <ligand>
        <name>AMP</name>
        <dbReference type="ChEBI" id="CHEBI:456215"/>
    </ligand>
</feature>
<dbReference type="PROSITE" id="PS51845">
    <property type="entry name" value="PDEASE_I_2"/>
    <property type="match status" value="1"/>
</dbReference>
<dbReference type="EMBL" id="JALJOV010000467">
    <property type="protein sequence ID" value="KAK9863467.1"/>
    <property type="molecule type" value="Genomic_DNA"/>
</dbReference>
<dbReference type="PANTHER" id="PTHR11347">
    <property type="entry name" value="CYCLIC NUCLEOTIDE PHOSPHODIESTERASE"/>
    <property type="match status" value="1"/>
</dbReference>
<feature type="binding site" evidence="5">
    <location>
        <position position="563"/>
    </location>
    <ligand>
        <name>Zn(2+)</name>
        <dbReference type="ChEBI" id="CHEBI:29105"/>
        <label>1</label>
    </ligand>
</feature>
<feature type="binding site" evidence="5">
    <location>
        <position position="564"/>
    </location>
    <ligand>
        <name>Zn(2+)</name>
        <dbReference type="ChEBI" id="CHEBI:29105"/>
        <label>1</label>
    </ligand>
</feature>